<dbReference type="Proteomes" id="UP000018936">
    <property type="component" value="Unassembled WGS sequence"/>
</dbReference>
<name>V8NPC5_OPHHA</name>
<dbReference type="EMBL" id="AZIM01002492">
    <property type="protein sequence ID" value="ETE63930.1"/>
    <property type="molecule type" value="Genomic_DNA"/>
</dbReference>
<dbReference type="GO" id="GO:0030672">
    <property type="term" value="C:synaptic vesicle membrane"/>
    <property type="evidence" value="ECO:0007669"/>
    <property type="project" value="TreeGrafter"/>
</dbReference>
<feature type="domain" description="C2" evidence="4">
    <location>
        <begin position="40"/>
        <end position="166"/>
    </location>
</feature>
<dbReference type="GO" id="GO:0046928">
    <property type="term" value="P:regulation of neurotransmitter secretion"/>
    <property type="evidence" value="ECO:0007669"/>
    <property type="project" value="TreeGrafter"/>
</dbReference>
<evidence type="ECO:0000259" key="4">
    <source>
        <dbReference type="PROSITE" id="PS50004"/>
    </source>
</evidence>
<dbReference type="PANTHER" id="PTHR45911">
    <property type="entry name" value="C2 DOMAIN-CONTAINING PROTEIN"/>
    <property type="match status" value="1"/>
</dbReference>
<evidence type="ECO:0000256" key="3">
    <source>
        <dbReference type="ARBA" id="ARBA00022837"/>
    </source>
</evidence>
<comment type="similarity">
    <text evidence="1">Belongs to the MCTP family.</text>
</comment>
<accession>V8NPC5</accession>
<dbReference type="AlphaFoldDB" id="V8NPC5"/>
<evidence type="ECO:0000313" key="5">
    <source>
        <dbReference type="EMBL" id="ETE63930.1"/>
    </source>
</evidence>
<dbReference type="GO" id="GO:0005509">
    <property type="term" value="F:calcium ion binding"/>
    <property type="evidence" value="ECO:0007669"/>
    <property type="project" value="TreeGrafter"/>
</dbReference>
<keyword evidence="3" id="KW-0106">Calcium</keyword>
<dbReference type="SUPFAM" id="SSF49562">
    <property type="entry name" value="C2 domain (Calcium/lipid-binding domain, CaLB)"/>
    <property type="match status" value="1"/>
</dbReference>
<evidence type="ECO:0000256" key="2">
    <source>
        <dbReference type="ARBA" id="ARBA00022723"/>
    </source>
</evidence>
<dbReference type="Gene3D" id="2.60.40.150">
    <property type="entry name" value="C2 domain"/>
    <property type="match status" value="1"/>
</dbReference>
<dbReference type="PROSITE" id="PS50004">
    <property type="entry name" value="C2"/>
    <property type="match status" value="1"/>
</dbReference>
<dbReference type="InterPro" id="IPR000008">
    <property type="entry name" value="C2_dom"/>
</dbReference>
<evidence type="ECO:0000256" key="1">
    <source>
        <dbReference type="ARBA" id="ARBA00007923"/>
    </source>
</evidence>
<dbReference type="OrthoDB" id="270970at2759"/>
<reference evidence="5 6" key="1">
    <citation type="journal article" date="2013" name="Proc. Natl. Acad. Sci. U.S.A.">
        <title>The king cobra genome reveals dynamic gene evolution and adaptation in the snake venom system.</title>
        <authorList>
            <person name="Vonk F.J."/>
            <person name="Casewell N.R."/>
            <person name="Henkel C.V."/>
            <person name="Heimberg A.M."/>
            <person name="Jansen H.J."/>
            <person name="McCleary R.J."/>
            <person name="Kerkkamp H.M."/>
            <person name="Vos R.A."/>
            <person name="Guerreiro I."/>
            <person name="Calvete J.J."/>
            <person name="Wuster W."/>
            <person name="Woods A.E."/>
            <person name="Logan J.M."/>
            <person name="Harrison R.A."/>
            <person name="Castoe T.A."/>
            <person name="de Koning A.P."/>
            <person name="Pollock D.D."/>
            <person name="Yandell M."/>
            <person name="Calderon D."/>
            <person name="Renjifo C."/>
            <person name="Currier R.B."/>
            <person name="Salgado D."/>
            <person name="Pla D."/>
            <person name="Sanz L."/>
            <person name="Hyder A.S."/>
            <person name="Ribeiro J.M."/>
            <person name="Arntzen J.W."/>
            <person name="van den Thillart G.E."/>
            <person name="Boetzer M."/>
            <person name="Pirovano W."/>
            <person name="Dirks R.P."/>
            <person name="Spaink H.P."/>
            <person name="Duboule D."/>
            <person name="McGlinn E."/>
            <person name="Kini R.M."/>
            <person name="Richardson M.K."/>
        </authorList>
    </citation>
    <scope>NUCLEOTIDE SEQUENCE</scope>
    <source>
        <tissue evidence="5">Blood</tissue>
    </source>
</reference>
<evidence type="ECO:0000313" key="6">
    <source>
        <dbReference type="Proteomes" id="UP000018936"/>
    </source>
</evidence>
<keyword evidence="6" id="KW-1185">Reference proteome</keyword>
<proteinExistence type="inferred from homology"/>
<gene>
    <name evidence="5" type="ORF">L345_10303</name>
</gene>
<sequence length="464" mass="53111">MGANSSSFEGIINNREEPEKGSQLMKLFVDHYCNLNVQPKDPDMKLDWHSDREETPFRLLTVRIMRARNIKKADILTESDCYVSLSLPTSSSEVVKTETVPNSKNPEWNQAFTYRIDSRIKTEEELDVEFKLQSMIQRPRNRPVVSAVRNRETPRDGILALGSRWISWLRKADVSTLSLQPIWDCSLGVTSLTSVDKERSVYETLAKTNVKGSLQERKTFRESGVCTESQMVSLMKTGLYCNNSAFVLRKTAEAVDVNVTPAALLDTIAKDLKTLDCKPPRLSGNQAAYEFYQIKQIMNVLNSEEDCSMAKSVLEIQSRSCYFSSRINKAFYFSETDIRMSLYFGAEQKISLVSRSPHPSNYCLLKYIYYSKEIGPISKFARHDKQGMRNRRKNQRRWGNFNAIRKEYYVGNDRWQLFNTRYDSVEMMSSPNIILNAGLRAAGGTDDTVSADYRTFPGTEVSKN</sequence>
<keyword evidence="2" id="KW-0479">Metal-binding</keyword>
<comment type="caution">
    <text evidence="5">The sequence shown here is derived from an EMBL/GenBank/DDBJ whole genome shotgun (WGS) entry which is preliminary data.</text>
</comment>
<dbReference type="SMART" id="SM00239">
    <property type="entry name" value="C2"/>
    <property type="match status" value="1"/>
</dbReference>
<dbReference type="PANTHER" id="PTHR45911:SF3">
    <property type="entry name" value="DYSFERLIN-RELATED"/>
    <property type="match status" value="1"/>
</dbReference>
<dbReference type="Pfam" id="PF00168">
    <property type="entry name" value="C2"/>
    <property type="match status" value="1"/>
</dbReference>
<protein>
    <recommendedName>
        <fullName evidence="4">C2 domain-containing protein</fullName>
    </recommendedName>
</protein>
<dbReference type="InterPro" id="IPR035892">
    <property type="entry name" value="C2_domain_sf"/>
</dbReference>
<organism evidence="5 6">
    <name type="scientific">Ophiophagus hannah</name>
    <name type="common">King cobra</name>
    <name type="synonym">Naja hannah</name>
    <dbReference type="NCBI Taxonomy" id="8665"/>
    <lineage>
        <taxon>Eukaryota</taxon>
        <taxon>Metazoa</taxon>
        <taxon>Chordata</taxon>
        <taxon>Craniata</taxon>
        <taxon>Vertebrata</taxon>
        <taxon>Euteleostomi</taxon>
        <taxon>Lepidosauria</taxon>
        <taxon>Squamata</taxon>
        <taxon>Bifurcata</taxon>
        <taxon>Unidentata</taxon>
        <taxon>Episquamata</taxon>
        <taxon>Toxicofera</taxon>
        <taxon>Serpentes</taxon>
        <taxon>Colubroidea</taxon>
        <taxon>Elapidae</taxon>
        <taxon>Elapinae</taxon>
        <taxon>Ophiophagus</taxon>
    </lineage>
</organism>